<keyword evidence="3" id="KW-1185">Reference proteome</keyword>
<keyword evidence="1" id="KW-0472">Membrane</keyword>
<dbReference type="Proteomes" id="UP000245119">
    <property type="component" value="Linkage Group LG13"/>
</dbReference>
<dbReference type="EMBL" id="PZQS01000013">
    <property type="protein sequence ID" value="PVD20027.1"/>
    <property type="molecule type" value="Genomic_DNA"/>
</dbReference>
<feature type="transmembrane region" description="Helical" evidence="1">
    <location>
        <begin position="27"/>
        <end position="47"/>
    </location>
</feature>
<sequence length="87" mass="9564">MTGVQADMGGRGSNCTGCLRHWPLPGLVKLFCVVCWGWMGIQAMMLMGSPISLLRREAHACDSGRLTSQHQRTVLKTSIPDVTGHRR</sequence>
<keyword evidence="1" id="KW-0812">Transmembrane</keyword>
<proteinExistence type="predicted"/>
<evidence type="ECO:0000313" key="3">
    <source>
        <dbReference type="Proteomes" id="UP000245119"/>
    </source>
</evidence>
<evidence type="ECO:0000313" key="2">
    <source>
        <dbReference type="EMBL" id="PVD20027.1"/>
    </source>
</evidence>
<organism evidence="2 3">
    <name type="scientific">Pomacea canaliculata</name>
    <name type="common">Golden apple snail</name>
    <dbReference type="NCBI Taxonomy" id="400727"/>
    <lineage>
        <taxon>Eukaryota</taxon>
        <taxon>Metazoa</taxon>
        <taxon>Spiralia</taxon>
        <taxon>Lophotrochozoa</taxon>
        <taxon>Mollusca</taxon>
        <taxon>Gastropoda</taxon>
        <taxon>Caenogastropoda</taxon>
        <taxon>Architaenioglossa</taxon>
        <taxon>Ampullarioidea</taxon>
        <taxon>Ampullariidae</taxon>
        <taxon>Pomacea</taxon>
    </lineage>
</organism>
<gene>
    <name evidence="2" type="ORF">C0Q70_20521</name>
</gene>
<name>A0A2T7NFS1_POMCA</name>
<protein>
    <submittedName>
        <fullName evidence="2">Uncharacterized protein</fullName>
    </submittedName>
</protein>
<accession>A0A2T7NFS1</accession>
<comment type="caution">
    <text evidence="2">The sequence shown here is derived from an EMBL/GenBank/DDBJ whole genome shotgun (WGS) entry which is preliminary data.</text>
</comment>
<reference evidence="2 3" key="1">
    <citation type="submission" date="2018-04" db="EMBL/GenBank/DDBJ databases">
        <title>The genome of golden apple snail Pomacea canaliculata provides insight into stress tolerance and invasive adaptation.</title>
        <authorList>
            <person name="Liu C."/>
            <person name="Liu B."/>
            <person name="Ren Y."/>
            <person name="Zhang Y."/>
            <person name="Wang H."/>
            <person name="Li S."/>
            <person name="Jiang F."/>
            <person name="Yin L."/>
            <person name="Zhang G."/>
            <person name="Qian W."/>
            <person name="Fan W."/>
        </authorList>
    </citation>
    <scope>NUCLEOTIDE SEQUENCE [LARGE SCALE GENOMIC DNA]</scope>
    <source>
        <strain evidence="2">SZHN2017</strain>
        <tissue evidence="2">Muscle</tissue>
    </source>
</reference>
<dbReference type="AlphaFoldDB" id="A0A2T7NFS1"/>
<keyword evidence="1" id="KW-1133">Transmembrane helix</keyword>
<evidence type="ECO:0000256" key="1">
    <source>
        <dbReference type="SAM" id="Phobius"/>
    </source>
</evidence>